<dbReference type="EMBL" id="ACEO02000001">
    <property type="protein sequence ID" value="EFC53322.1"/>
    <property type="molecule type" value="Genomic_DNA"/>
</dbReference>
<protein>
    <submittedName>
        <fullName evidence="2">Uncharacterized protein</fullName>
    </submittedName>
</protein>
<organism evidence="2 3">
    <name type="scientific">Neisseria subflava NJ9703</name>
    <dbReference type="NCBI Taxonomy" id="546268"/>
    <lineage>
        <taxon>Bacteria</taxon>
        <taxon>Pseudomonadati</taxon>
        <taxon>Pseudomonadota</taxon>
        <taxon>Betaproteobacteria</taxon>
        <taxon>Neisseriales</taxon>
        <taxon>Neisseriaceae</taxon>
        <taxon>Neisseria</taxon>
    </lineage>
</organism>
<keyword evidence="1" id="KW-1133">Transmembrane helix</keyword>
<keyword evidence="1" id="KW-0812">Transmembrane</keyword>
<feature type="transmembrane region" description="Helical" evidence="1">
    <location>
        <begin position="7"/>
        <end position="27"/>
    </location>
</feature>
<reference evidence="2 3" key="1">
    <citation type="submission" date="2010-01" db="EMBL/GenBank/DDBJ databases">
        <authorList>
            <person name="Weinstock G."/>
            <person name="Sodergren E."/>
            <person name="Clifton S."/>
            <person name="Fulton L."/>
            <person name="Fulton B."/>
            <person name="Courtney L."/>
            <person name="Fronick C."/>
            <person name="Harrison M."/>
            <person name="Strong C."/>
            <person name="Farmer C."/>
            <person name="Delahaunty K."/>
            <person name="Markovic C."/>
            <person name="Hall O."/>
            <person name="Minx P."/>
            <person name="Tomlinson C."/>
            <person name="Mitreva M."/>
            <person name="Nelson J."/>
            <person name="Hou S."/>
            <person name="Wollam A."/>
            <person name="Pepin K.H."/>
            <person name="Johnson M."/>
            <person name="Bhonagiri V."/>
            <person name="Nash W.E."/>
            <person name="Warren W."/>
            <person name="Chinwalla A."/>
            <person name="Mardis E.R."/>
            <person name="Wilson R.K."/>
        </authorList>
    </citation>
    <scope>NUCLEOTIDE SEQUENCE [LARGE SCALE GENOMIC DNA]</scope>
    <source>
        <strain evidence="2 3">NJ9703</strain>
    </source>
</reference>
<feature type="transmembrane region" description="Helical" evidence="1">
    <location>
        <begin position="79"/>
        <end position="104"/>
    </location>
</feature>
<comment type="caution">
    <text evidence="2">The sequence shown here is derived from an EMBL/GenBank/DDBJ whole genome shotgun (WGS) entry which is preliminary data.</text>
</comment>
<evidence type="ECO:0000313" key="3">
    <source>
        <dbReference type="Proteomes" id="UP000004621"/>
    </source>
</evidence>
<name>A0A9W5IT43_NEISU</name>
<dbReference type="Proteomes" id="UP000004621">
    <property type="component" value="Unassembled WGS sequence"/>
</dbReference>
<feature type="transmembrane region" description="Helical" evidence="1">
    <location>
        <begin position="47"/>
        <end position="67"/>
    </location>
</feature>
<evidence type="ECO:0000313" key="2">
    <source>
        <dbReference type="EMBL" id="EFC53322.1"/>
    </source>
</evidence>
<sequence>MVKIFICIFYFIFMICYFLLGGILYVYRIEYYDIFIIFVRINNYIFYGGGITLFFLSSSVKFIIGNITESSKFFKQINMIFYIVQYINLFIFFAICISVFWVVVFSLKFGV</sequence>
<dbReference type="AlphaFoldDB" id="A0A9W5IT43"/>
<gene>
    <name evidence="2" type="ORF">NEISUBOT_03324</name>
</gene>
<proteinExistence type="predicted"/>
<keyword evidence="1" id="KW-0472">Membrane</keyword>
<evidence type="ECO:0000256" key="1">
    <source>
        <dbReference type="SAM" id="Phobius"/>
    </source>
</evidence>
<accession>A0A9W5IT43</accession>